<proteinExistence type="predicted"/>
<protein>
    <submittedName>
        <fullName evidence="1">Uncharacterized protein</fullName>
    </submittedName>
</protein>
<sequence length="669" mass="76186">MEDNEDTCQFTMNDNLITYSRYVPKPETIRKKLVDRYNDDVIVVSESNQYKQTTVCFPNAGHAILTNSWYESKNTNMHDARLWVVMAVAQIISDNDIPASLKLLLETITTQRKNEGMKHENNMKFIAHAIISATRTRSFISPILLGVGTFLYRKYGSRDLVLPALGFSSSYNDVRNFEVSNLQQPLKIVSKNSFTQFLFDNADINIYTIDSHDTFRAMGAPIDKIWSIPSATSLSVYGTIQLDVFKKLHQGELASLTVHDVTNGEREVLRMSTDLKLREVGNIKDMLPYFHASGHFNYAKASLLYLQDMLELENHPTPTKYEQYILMRAIKANGGLSQGRGISDETLAIWIVAMPTAVDISHQFAEFCGLYFTSTDQHIDSTESRRMRDNIEVHKYCDRFDSHDLFHLRDTIMSISTRVLGDENINFHEAYETGKSSMTNITVVPLRGMNCAVKINDELVPVNPDAIFRRIPFHTKSQEQLKSYFAFDLVRYPFSMKMECIRHAKPLYYGLTMLKDCFLSNDQNKMCLISIFTDKLTAQSFHVNQAIEDEDPLIVSTAIDLAEQGAAITLWQHLPTEAWKGHNNNLMYSPSICKLSEEAKKNIFFLRVFSGCYSMLAFFRQGKTKSFKTFENSSLHRTVAAFMDPDATPDQVAEAGAKLYSVGSIKSRN</sequence>
<accession>A0ABQ9HZ09</accession>
<evidence type="ECO:0000313" key="2">
    <source>
        <dbReference type="Proteomes" id="UP001159363"/>
    </source>
</evidence>
<dbReference type="Proteomes" id="UP001159363">
    <property type="component" value="Chromosome 3"/>
</dbReference>
<evidence type="ECO:0000313" key="1">
    <source>
        <dbReference type="EMBL" id="KAJ8889623.1"/>
    </source>
</evidence>
<comment type="caution">
    <text evidence="1">The sequence shown here is derived from an EMBL/GenBank/DDBJ whole genome shotgun (WGS) entry which is preliminary data.</text>
</comment>
<gene>
    <name evidence="1" type="ORF">PR048_009123</name>
</gene>
<keyword evidence="2" id="KW-1185">Reference proteome</keyword>
<dbReference type="EMBL" id="JARBHB010000003">
    <property type="protein sequence ID" value="KAJ8889623.1"/>
    <property type="molecule type" value="Genomic_DNA"/>
</dbReference>
<organism evidence="1 2">
    <name type="scientific">Dryococelus australis</name>
    <dbReference type="NCBI Taxonomy" id="614101"/>
    <lineage>
        <taxon>Eukaryota</taxon>
        <taxon>Metazoa</taxon>
        <taxon>Ecdysozoa</taxon>
        <taxon>Arthropoda</taxon>
        <taxon>Hexapoda</taxon>
        <taxon>Insecta</taxon>
        <taxon>Pterygota</taxon>
        <taxon>Neoptera</taxon>
        <taxon>Polyneoptera</taxon>
        <taxon>Phasmatodea</taxon>
        <taxon>Verophasmatodea</taxon>
        <taxon>Anareolatae</taxon>
        <taxon>Phasmatidae</taxon>
        <taxon>Eurycanthinae</taxon>
        <taxon>Dryococelus</taxon>
    </lineage>
</organism>
<reference evidence="1 2" key="1">
    <citation type="submission" date="2023-02" db="EMBL/GenBank/DDBJ databases">
        <title>LHISI_Scaffold_Assembly.</title>
        <authorList>
            <person name="Stuart O.P."/>
            <person name="Cleave R."/>
            <person name="Magrath M.J.L."/>
            <person name="Mikheyev A.S."/>
        </authorList>
    </citation>
    <scope>NUCLEOTIDE SEQUENCE [LARGE SCALE GENOMIC DNA]</scope>
    <source>
        <strain evidence="1">Daus_M_001</strain>
        <tissue evidence="1">Leg muscle</tissue>
    </source>
</reference>
<name>A0ABQ9HZ09_9NEOP</name>